<keyword evidence="1" id="KW-0732">Signal</keyword>
<dbReference type="HOGENOM" id="CLU_076884_0_0_4"/>
<dbReference type="KEGG" id="app:CAP2UW1_0151"/>
<dbReference type="STRING" id="522306.CAP2UW1_0151"/>
<protein>
    <recommendedName>
        <fullName evidence="3">Transporter</fullName>
    </recommendedName>
</protein>
<evidence type="ECO:0000313" key="2">
    <source>
        <dbReference type="EMBL" id="ACV33511.1"/>
    </source>
</evidence>
<feature type="chain" id="PRO_5002983925" description="Transporter" evidence="1">
    <location>
        <begin position="27"/>
        <end position="303"/>
    </location>
</feature>
<name>C7RJ25_ACCRE</name>
<dbReference type="OrthoDB" id="190240at2"/>
<dbReference type="SUPFAM" id="SSF56935">
    <property type="entry name" value="Porins"/>
    <property type="match status" value="1"/>
</dbReference>
<evidence type="ECO:0000256" key="1">
    <source>
        <dbReference type="SAM" id="SignalP"/>
    </source>
</evidence>
<evidence type="ECO:0008006" key="3">
    <source>
        <dbReference type="Google" id="ProtNLM"/>
    </source>
</evidence>
<reference evidence="2" key="1">
    <citation type="submission" date="2009-08" db="EMBL/GenBank/DDBJ databases">
        <authorList>
            <consortium name="US DOE Joint Genome Institute"/>
            <person name="Lucas S."/>
            <person name="Copeland A."/>
            <person name="Lapidus A."/>
            <person name="Glavina del Rio T."/>
            <person name="Dalin E."/>
            <person name="Tice H."/>
            <person name="Bruce D."/>
            <person name="Barry K."/>
            <person name="Pitluck S."/>
            <person name="Lowry S."/>
            <person name="Larimer F."/>
            <person name="Land M."/>
            <person name="Hauser L."/>
            <person name="Kyrpides N."/>
            <person name="Ivanova N."/>
            <person name="McMahon K.D."/>
            <person name="Hugenholtz P."/>
        </authorList>
    </citation>
    <scope>NUCLEOTIDE SEQUENCE</scope>
    <source>
        <strain evidence="2">UW-1</strain>
    </source>
</reference>
<accession>C7RJ25</accession>
<organism evidence="2">
    <name type="scientific">Accumulibacter regalis</name>
    <dbReference type="NCBI Taxonomy" id="522306"/>
    <lineage>
        <taxon>Bacteria</taxon>
        <taxon>Pseudomonadati</taxon>
        <taxon>Pseudomonadota</taxon>
        <taxon>Betaproteobacteria</taxon>
        <taxon>Candidatus Accumulibacter</taxon>
    </lineage>
</organism>
<dbReference type="AlphaFoldDB" id="C7RJ25"/>
<feature type="signal peptide" evidence="1">
    <location>
        <begin position="1"/>
        <end position="26"/>
    </location>
</feature>
<proteinExistence type="predicted"/>
<dbReference type="eggNOG" id="ENOG502ZT65">
    <property type="taxonomic scope" value="Bacteria"/>
</dbReference>
<dbReference type="EMBL" id="CP001715">
    <property type="protein sequence ID" value="ACV33511.1"/>
    <property type="molecule type" value="Genomic_DNA"/>
</dbReference>
<reference evidence="2" key="2">
    <citation type="submission" date="2009-09" db="EMBL/GenBank/DDBJ databases">
        <title>Complete sequence of chromosome of Candidatus Accumulibacter phosphatis clade IIA str. UW-1.</title>
        <authorList>
            <consortium name="US DOE Joint Genome Institute"/>
            <person name="Martin H.G."/>
            <person name="Ivanova N."/>
            <person name="Kunin V."/>
            <person name="Warnecke F."/>
            <person name="Barry K."/>
            <person name="He S."/>
            <person name="Salamov A."/>
            <person name="Szeto E."/>
            <person name="Dalin E."/>
            <person name="Pangilinan J.L."/>
            <person name="Lapidus A."/>
            <person name="Lowry S."/>
            <person name="Kyrpides N.C."/>
            <person name="McMahon K.D."/>
            <person name="Hugenholtz P."/>
        </authorList>
    </citation>
    <scope>NUCLEOTIDE SEQUENCE [LARGE SCALE GENOMIC DNA]</scope>
    <source>
        <strain evidence="2">UW-1</strain>
    </source>
</reference>
<gene>
    <name evidence="2" type="ordered locus">CAP2UW1_0151</name>
</gene>
<sequence length="303" mass="32596" precursor="true">MNSRSWRVPSLTVLASLMAVTGSVQGGEAGERQAFVSLTPVYQGNADLDRSGDFSVGGAILRGGVSQDLGGGRRAGITLTYDYLDYSFSNSGAFDRVAPWNIVQRYGVSAPLSFEVGDGWSVGVAPSVDWFRENGAKSGDSLIWGATVSGSRRFERGNRLGLGIGVFDGIEKTSVFPLLVIDWRFGDHWRLTNPLPSGPTGPAGLELGYYFDGGWTAGVGVAYRVLRFRLSETGPVRNGIGEESGMPVFVRVTRNFTDQLALHLYGGVVANGRLRVENSSGHLVRKEDFDPAPLFGATFIGRF</sequence>